<evidence type="ECO:0000256" key="6">
    <source>
        <dbReference type="PROSITE-ProRule" id="PRU00169"/>
    </source>
</evidence>
<dbReference type="SMART" id="SM00448">
    <property type="entry name" value="REC"/>
    <property type="match status" value="1"/>
</dbReference>
<evidence type="ECO:0000256" key="2">
    <source>
        <dbReference type="ARBA" id="ARBA00012438"/>
    </source>
</evidence>
<dbReference type="InterPro" id="IPR036890">
    <property type="entry name" value="HATPase_C_sf"/>
</dbReference>
<dbReference type="Pfam" id="PF00512">
    <property type="entry name" value="HisKA"/>
    <property type="match status" value="1"/>
</dbReference>
<name>A0A956NIE1_UNCEI</name>
<dbReference type="Gene3D" id="3.30.565.10">
    <property type="entry name" value="Histidine kinase-like ATPase, C-terminal domain"/>
    <property type="match status" value="1"/>
</dbReference>
<dbReference type="Pfam" id="PF02518">
    <property type="entry name" value="HATPase_c"/>
    <property type="match status" value="1"/>
</dbReference>
<dbReference type="InterPro" id="IPR011006">
    <property type="entry name" value="CheY-like_superfamily"/>
</dbReference>
<keyword evidence="5" id="KW-0418">Kinase</keyword>
<dbReference type="PROSITE" id="PS50110">
    <property type="entry name" value="RESPONSE_REGULATORY"/>
    <property type="match status" value="1"/>
</dbReference>
<dbReference type="SMART" id="SM00387">
    <property type="entry name" value="HATPase_c"/>
    <property type="match status" value="1"/>
</dbReference>
<dbReference type="SUPFAM" id="SSF52172">
    <property type="entry name" value="CheY-like"/>
    <property type="match status" value="1"/>
</dbReference>
<dbReference type="InterPro" id="IPR005467">
    <property type="entry name" value="His_kinase_dom"/>
</dbReference>
<organism evidence="9 10">
    <name type="scientific">Eiseniibacteriota bacterium</name>
    <dbReference type="NCBI Taxonomy" id="2212470"/>
    <lineage>
        <taxon>Bacteria</taxon>
        <taxon>Candidatus Eiseniibacteriota</taxon>
    </lineage>
</organism>
<dbReference type="FunFam" id="3.30.565.10:FF:000006">
    <property type="entry name" value="Sensor histidine kinase WalK"/>
    <property type="match status" value="1"/>
</dbReference>
<evidence type="ECO:0000259" key="7">
    <source>
        <dbReference type="PROSITE" id="PS50109"/>
    </source>
</evidence>
<dbReference type="InterPro" id="IPR003594">
    <property type="entry name" value="HATPase_dom"/>
</dbReference>
<dbReference type="CDD" id="cd00156">
    <property type="entry name" value="REC"/>
    <property type="match status" value="1"/>
</dbReference>
<comment type="catalytic activity">
    <reaction evidence="1">
        <text>ATP + protein L-histidine = ADP + protein N-phospho-L-histidine.</text>
        <dbReference type="EC" id="2.7.13.3"/>
    </reaction>
</comment>
<dbReference type="GO" id="GO:0000155">
    <property type="term" value="F:phosphorelay sensor kinase activity"/>
    <property type="evidence" value="ECO:0007669"/>
    <property type="project" value="InterPro"/>
</dbReference>
<dbReference type="SMART" id="SM00388">
    <property type="entry name" value="HisKA"/>
    <property type="match status" value="1"/>
</dbReference>
<dbReference type="Pfam" id="PF00072">
    <property type="entry name" value="Response_reg"/>
    <property type="match status" value="1"/>
</dbReference>
<dbReference type="GO" id="GO:0030295">
    <property type="term" value="F:protein kinase activator activity"/>
    <property type="evidence" value="ECO:0007669"/>
    <property type="project" value="TreeGrafter"/>
</dbReference>
<dbReference type="CDD" id="cd00082">
    <property type="entry name" value="HisKA"/>
    <property type="match status" value="1"/>
</dbReference>
<evidence type="ECO:0000313" key="9">
    <source>
        <dbReference type="EMBL" id="MCA9757619.1"/>
    </source>
</evidence>
<dbReference type="SUPFAM" id="SSF55874">
    <property type="entry name" value="ATPase domain of HSP90 chaperone/DNA topoisomerase II/histidine kinase"/>
    <property type="match status" value="1"/>
</dbReference>
<dbReference type="EC" id="2.7.13.3" evidence="2"/>
<dbReference type="PANTHER" id="PTHR42878:SF15">
    <property type="entry name" value="BACTERIOPHYTOCHROME"/>
    <property type="match status" value="1"/>
</dbReference>
<dbReference type="Proteomes" id="UP000739538">
    <property type="component" value="Unassembled WGS sequence"/>
</dbReference>
<dbReference type="GO" id="GO:0007234">
    <property type="term" value="P:osmosensory signaling via phosphorelay pathway"/>
    <property type="evidence" value="ECO:0007669"/>
    <property type="project" value="TreeGrafter"/>
</dbReference>
<evidence type="ECO:0000256" key="1">
    <source>
        <dbReference type="ARBA" id="ARBA00000085"/>
    </source>
</evidence>
<reference evidence="9" key="2">
    <citation type="journal article" date="2021" name="Microbiome">
        <title>Successional dynamics and alternative stable states in a saline activated sludge microbial community over 9 years.</title>
        <authorList>
            <person name="Wang Y."/>
            <person name="Ye J."/>
            <person name="Ju F."/>
            <person name="Liu L."/>
            <person name="Boyd J.A."/>
            <person name="Deng Y."/>
            <person name="Parks D.H."/>
            <person name="Jiang X."/>
            <person name="Yin X."/>
            <person name="Woodcroft B.J."/>
            <person name="Tyson G.W."/>
            <person name="Hugenholtz P."/>
            <person name="Polz M.F."/>
            <person name="Zhang T."/>
        </authorList>
    </citation>
    <scope>NUCLEOTIDE SEQUENCE</scope>
    <source>
        <strain evidence="9">HKST-UBA02</strain>
    </source>
</reference>
<keyword evidence="4" id="KW-0808">Transferase</keyword>
<comment type="caution">
    <text evidence="9">The sequence shown here is derived from an EMBL/GenBank/DDBJ whole genome shotgun (WGS) entry which is preliminary data.</text>
</comment>
<dbReference type="PANTHER" id="PTHR42878">
    <property type="entry name" value="TWO-COMPONENT HISTIDINE KINASE"/>
    <property type="match status" value="1"/>
</dbReference>
<dbReference type="InterPro" id="IPR004358">
    <property type="entry name" value="Sig_transdc_His_kin-like_C"/>
</dbReference>
<evidence type="ECO:0000256" key="5">
    <source>
        <dbReference type="ARBA" id="ARBA00022777"/>
    </source>
</evidence>
<proteinExistence type="predicted"/>
<evidence type="ECO:0000256" key="4">
    <source>
        <dbReference type="ARBA" id="ARBA00022679"/>
    </source>
</evidence>
<reference evidence="9" key="1">
    <citation type="submission" date="2020-04" db="EMBL/GenBank/DDBJ databases">
        <authorList>
            <person name="Zhang T."/>
        </authorList>
    </citation>
    <scope>NUCLEOTIDE SEQUENCE</scope>
    <source>
        <strain evidence="9">HKST-UBA02</strain>
    </source>
</reference>
<gene>
    <name evidence="9" type="ORF">KDA27_17570</name>
</gene>
<dbReference type="InterPro" id="IPR003661">
    <property type="entry name" value="HisK_dim/P_dom"/>
</dbReference>
<dbReference type="InterPro" id="IPR050351">
    <property type="entry name" value="BphY/WalK/GraS-like"/>
</dbReference>
<evidence type="ECO:0000313" key="10">
    <source>
        <dbReference type="Proteomes" id="UP000739538"/>
    </source>
</evidence>
<feature type="domain" description="Histidine kinase" evidence="7">
    <location>
        <begin position="145"/>
        <end position="358"/>
    </location>
</feature>
<feature type="modified residue" description="4-aspartylphosphate" evidence="6">
    <location>
        <position position="57"/>
    </location>
</feature>
<keyword evidence="3 6" id="KW-0597">Phosphoprotein</keyword>
<dbReference type="AlphaFoldDB" id="A0A956NIE1"/>
<dbReference type="PROSITE" id="PS50109">
    <property type="entry name" value="HIS_KIN"/>
    <property type="match status" value="1"/>
</dbReference>
<dbReference type="Gene3D" id="1.10.287.130">
    <property type="match status" value="1"/>
</dbReference>
<protein>
    <recommendedName>
        <fullName evidence="2">histidine kinase</fullName>
        <ecNumber evidence="2">2.7.13.3</ecNumber>
    </recommendedName>
</protein>
<feature type="domain" description="Response regulatory" evidence="8">
    <location>
        <begin position="5"/>
        <end position="122"/>
    </location>
</feature>
<dbReference type="Gene3D" id="3.40.50.2300">
    <property type="match status" value="1"/>
</dbReference>
<dbReference type="GO" id="GO:0000156">
    <property type="term" value="F:phosphorelay response regulator activity"/>
    <property type="evidence" value="ECO:0007669"/>
    <property type="project" value="TreeGrafter"/>
</dbReference>
<dbReference type="PRINTS" id="PR00344">
    <property type="entry name" value="BCTRLSENSOR"/>
</dbReference>
<dbReference type="InterPro" id="IPR001789">
    <property type="entry name" value="Sig_transdc_resp-reg_receiver"/>
</dbReference>
<sequence length="366" mass="40639">MAKHRILVVDDCPEDCELYCRFLEISELIDAEIEIAETGVTGLEAVRRGETDCVILDQNLPDCNGTEFLSELQFLQDPPPVIMITGAGSEKVAADCVRLGARDYLVKGGFRPHELVRAVRYAISDRELKKRLIDQREEQERFAHIAAHDLRSPLQKIGGFCALLQHQVQGQSHETDDILDRILKNVHRMSDLVDGLLEYARTGRGDAPRDVVDLDEELKAVLSDLSETPGFESADIIVDSLPQVAGDATSLRQVLQNLIANALKFQEPNGAARVEIGGEHDNHGCRIWIRDNGIGIDPVDQKRIFEPLERLHPHSKYPGTGLGLTQCQKILRSHGGRIDVESAPGQGSTFYLSFPPDRFVEMPLAA</sequence>
<evidence type="ECO:0000256" key="3">
    <source>
        <dbReference type="ARBA" id="ARBA00022553"/>
    </source>
</evidence>
<evidence type="ECO:0000259" key="8">
    <source>
        <dbReference type="PROSITE" id="PS50110"/>
    </source>
</evidence>
<accession>A0A956NIE1</accession>
<dbReference type="EMBL" id="JAGQHS010000109">
    <property type="protein sequence ID" value="MCA9757619.1"/>
    <property type="molecule type" value="Genomic_DNA"/>
</dbReference>